<keyword evidence="3" id="KW-0998">Cell outer membrane</keyword>
<evidence type="ECO:0000313" key="5">
    <source>
        <dbReference type="EMBL" id="TCO18762.1"/>
    </source>
</evidence>
<evidence type="ECO:0000256" key="3">
    <source>
        <dbReference type="ARBA" id="ARBA00023237"/>
    </source>
</evidence>
<gene>
    <name evidence="5" type="ORF">EV200_111100</name>
</gene>
<dbReference type="Gene3D" id="2.60.40.1120">
    <property type="entry name" value="Carboxypeptidase-like, regulatory domain"/>
    <property type="match status" value="1"/>
</dbReference>
<proteinExistence type="predicted"/>
<keyword evidence="5" id="KW-0121">Carboxypeptidase</keyword>
<dbReference type="Pfam" id="PF14905">
    <property type="entry name" value="OMP_b-brl_3"/>
    <property type="match status" value="1"/>
</dbReference>
<evidence type="ECO:0000256" key="2">
    <source>
        <dbReference type="ARBA" id="ARBA00023136"/>
    </source>
</evidence>
<reference evidence="5 6" key="1">
    <citation type="submission" date="2019-03" db="EMBL/GenBank/DDBJ databases">
        <title>Genomic Encyclopedia of Type Strains, Phase IV (KMG-IV): sequencing the most valuable type-strain genomes for metagenomic binning, comparative biology and taxonomic classification.</title>
        <authorList>
            <person name="Goeker M."/>
        </authorList>
    </citation>
    <scope>NUCLEOTIDE SEQUENCE [LARGE SCALE GENOMIC DNA]</scope>
    <source>
        <strain evidence="5 6">DSM 103236</strain>
    </source>
</reference>
<keyword evidence="5" id="KW-0378">Hydrolase</keyword>
<keyword evidence="2" id="KW-0472">Membrane</keyword>
<dbReference type="Gene3D" id="2.40.170.20">
    <property type="entry name" value="TonB-dependent receptor, beta-barrel domain"/>
    <property type="match status" value="1"/>
</dbReference>
<accession>A0A4R2H2D2</accession>
<dbReference type="InterPro" id="IPR008969">
    <property type="entry name" value="CarboxyPept-like_regulatory"/>
</dbReference>
<dbReference type="InterPro" id="IPR036942">
    <property type="entry name" value="Beta-barrel_TonB_sf"/>
</dbReference>
<dbReference type="Pfam" id="PF13620">
    <property type="entry name" value="CarboxypepD_reg"/>
    <property type="match status" value="1"/>
</dbReference>
<dbReference type="SUPFAM" id="SSF49464">
    <property type="entry name" value="Carboxypeptidase regulatory domain-like"/>
    <property type="match status" value="1"/>
</dbReference>
<dbReference type="Proteomes" id="UP000295684">
    <property type="component" value="Unassembled WGS sequence"/>
</dbReference>
<evidence type="ECO:0000256" key="1">
    <source>
        <dbReference type="ARBA" id="ARBA00004442"/>
    </source>
</evidence>
<organism evidence="5 6">
    <name type="scientific">Pedobacter psychrotolerans</name>
    <dbReference type="NCBI Taxonomy" id="1843235"/>
    <lineage>
        <taxon>Bacteria</taxon>
        <taxon>Pseudomonadati</taxon>
        <taxon>Bacteroidota</taxon>
        <taxon>Sphingobacteriia</taxon>
        <taxon>Sphingobacteriales</taxon>
        <taxon>Sphingobacteriaceae</taxon>
        <taxon>Pedobacter</taxon>
    </lineage>
</organism>
<dbReference type="GO" id="GO:0009279">
    <property type="term" value="C:cell outer membrane"/>
    <property type="evidence" value="ECO:0007669"/>
    <property type="project" value="UniProtKB-SubCell"/>
</dbReference>
<name>A0A4R2H2D2_9SPHI</name>
<protein>
    <submittedName>
        <fullName evidence="5">Carboxypeptidase family protein</fullName>
    </submittedName>
</protein>
<dbReference type="GO" id="GO:0004180">
    <property type="term" value="F:carboxypeptidase activity"/>
    <property type="evidence" value="ECO:0007669"/>
    <property type="project" value="UniProtKB-KW"/>
</dbReference>
<feature type="domain" description="Outer membrane protein beta-barrel" evidence="4">
    <location>
        <begin position="482"/>
        <end position="878"/>
    </location>
</feature>
<dbReference type="EMBL" id="SLWO01000011">
    <property type="protein sequence ID" value="TCO18762.1"/>
    <property type="molecule type" value="Genomic_DNA"/>
</dbReference>
<evidence type="ECO:0000259" key="4">
    <source>
        <dbReference type="Pfam" id="PF14905"/>
    </source>
</evidence>
<comment type="subcellular location">
    <subcellularLocation>
        <location evidence="1">Cell outer membrane</location>
    </subcellularLocation>
</comment>
<dbReference type="AlphaFoldDB" id="A0A4R2H2D2"/>
<dbReference type="SUPFAM" id="SSF56935">
    <property type="entry name" value="Porins"/>
    <property type="match status" value="1"/>
</dbReference>
<dbReference type="InterPro" id="IPR041700">
    <property type="entry name" value="OMP_b-brl_3"/>
</dbReference>
<keyword evidence="5" id="KW-0645">Protease</keyword>
<comment type="caution">
    <text evidence="5">The sequence shown here is derived from an EMBL/GenBank/DDBJ whole genome shotgun (WGS) entry which is preliminary data.</text>
</comment>
<dbReference type="OrthoDB" id="719274at2"/>
<evidence type="ECO:0000313" key="6">
    <source>
        <dbReference type="Proteomes" id="UP000295684"/>
    </source>
</evidence>
<sequence>MGRFDQITSYILLILLLCNLFVHGSAGVTRKNMTATPLGEVLKKCTNKYDANLLYEENALISKKISVHDNRLSARKISAIFDELPTPLHLKWHKVNRKNYYMSSLNRHQTLISNPGNLGDDLADSLSNGYIEGYVADEEQRPLEFVTLTLVQSNDSSFVMNALSDLNGKYVFSAVNAGNYRIKATSMGFRQAFLPSFTLKAGQKLSLGKTVLLSLTKTLNEVTISATRPLVEKKVDRYIVNVENSTMAFGNSIQLLKSAPFVQVSPSNEISLQGKKTLVLIDDKPFPDVSIKDILLALPAGNILKIELITNPSAKYDAAYGAVINIITKKNQLEGITGNVRINGSLGRYGQYGINSSLTYRKKNLTAYGTIGYERKEVYINSEQHREFSDGNNSSQLVDKTIRRIDDDIYTYQVGADLEIGKGQTIGALINGNVNRWNGNIPSNVSFGEINAPADSVLFTKSTVDFKSETFNFNLNYHLIVDSGKSELVALATFTPYENTLRQSFPSVLVDASGNVIRIPKVFKTTNSPIIKIFITQLDYIHSFEDQLKLEAGIKFQNTNSKSMISYDLQNADQFINIPENSSNNNFSEKIYGIYGTLSKGWSKDKLQLGLRLENTQATTSSILSQHYTQLFPNVLYEHRINDNYNFALSYKRSVSRVPYEELIPYITFIDQYTVYQGNPNLKPKFDNEFVLSVKLKKLNIGATYIDSKGIFTQLPLNRDFNSKVTFFSVQNLNASKDYYVYLYYPFQLFSWWNTENNISPYGHSEANGFVLGRLFKISSNWWNIKSSHFFKFSRNLKMQVDCYYYSPYTGGLTKNGAIGNFDASLLLSILNGKGEIRVGGNDILKRNNNRTYQDFGVYRSSNSLFQDSQRISLGFTYNFGRAKIATPNKDLGNSDAVDRIK</sequence>